<reference evidence="6" key="1">
    <citation type="submission" date="2021-10" db="EMBL/GenBank/DDBJ databases">
        <title>Complete genome sequences of five Ralstonia solancearum strains isolated from sunflower.</title>
        <authorList>
            <person name="She X."/>
            <person name="He Z."/>
        </authorList>
    </citation>
    <scope>NUCLEOTIDE SEQUENCE</scope>
    <source>
        <strain evidence="6">RS638</strain>
    </source>
</reference>
<dbReference type="InterPro" id="IPR036849">
    <property type="entry name" value="Enolase-like_C_sf"/>
</dbReference>
<dbReference type="SUPFAM" id="SSF54826">
    <property type="entry name" value="Enolase N-terminal domain-like"/>
    <property type="match status" value="1"/>
</dbReference>
<dbReference type="SFLD" id="SFLDF00003">
    <property type="entry name" value="D-galactonate_dehydratase"/>
    <property type="match status" value="1"/>
</dbReference>
<evidence type="ECO:0000259" key="5">
    <source>
        <dbReference type="SMART" id="SM00922"/>
    </source>
</evidence>
<comment type="cofactor">
    <cofactor evidence="4">
        <name>Mg(2+)</name>
        <dbReference type="ChEBI" id="CHEBI:18420"/>
    </cofactor>
    <text evidence="4">Binds 1 Mg(2+) ion per subunit.</text>
</comment>
<name>A0ABY6NHN5_RALSL</name>
<evidence type="ECO:0000256" key="4">
    <source>
        <dbReference type="HAMAP-Rule" id="MF_01289"/>
    </source>
</evidence>
<organism evidence="6">
    <name type="scientific">Ralstonia solanacearum</name>
    <name type="common">Pseudomonas solanacearum</name>
    <dbReference type="NCBI Taxonomy" id="305"/>
    <lineage>
        <taxon>Bacteria</taxon>
        <taxon>Pseudomonadati</taxon>
        <taxon>Pseudomonadota</taxon>
        <taxon>Betaproteobacteria</taxon>
        <taxon>Burkholderiales</taxon>
        <taxon>Burkholderiaceae</taxon>
        <taxon>Ralstonia</taxon>
        <taxon>Ralstonia solanacearum species complex</taxon>
    </lineage>
</organism>
<evidence type="ECO:0000313" key="6">
    <source>
        <dbReference type="EMBL" id="UZF16589.1"/>
    </source>
</evidence>
<dbReference type="GO" id="GO:0008869">
    <property type="term" value="F:galactonate dehydratase activity"/>
    <property type="evidence" value="ECO:0007669"/>
    <property type="project" value="UniProtKB-EC"/>
</dbReference>
<feature type="active site" description="Proton donor/acceptor" evidence="4">
    <location>
        <position position="192"/>
    </location>
</feature>
<dbReference type="Pfam" id="PF02746">
    <property type="entry name" value="MR_MLE_N"/>
    <property type="match status" value="1"/>
</dbReference>
<dbReference type="PANTHER" id="PTHR48080:SF2">
    <property type="entry name" value="D-GALACTONATE DEHYDRATASE"/>
    <property type="match status" value="1"/>
</dbReference>
<dbReference type="PANTHER" id="PTHR48080">
    <property type="entry name" value="D-GALACTONATE DEHYDRATASE-RELATED"/>
    <property type="match status" value="1"/>
</dbReference>
<dbReference type="Pfam" id="PF13378">
    <property type="entry name" value="MR_MLE_C"/>
    <property type="match status" value="1"/>
</dbReference>
<evidence type="ECO:0000256" key="1">
    <source>
        <dbReference type="ARBA" id="ARBA00022723"/>
    </source>
</evidence>
<dbReference type="SFLD" id="SFLDS00001">
    <property type="entry name" value="Enolase"/>
    <property type="match status" value="1"/>
</dbReference>
<dbReference type="InterPro" id="IPR013341">
    <property type="entry name" value="Mandelate_racemase_N_dom"/>
</dbReference>
<dbReference type="PROSITE" id="PS00908">
    <property type="entry name" value="MR_MLE_1"/>
    <property type="match status" value="1"/>
</dbReference>
<dbReference type="InterPro" id="IPR029017">
    <property type="entry name" value="Enolase-like_N"/>
</dbReference>
<dbReference type="NCBIfam" id="NF010624">
    <property type="entry name" value="PRK14017.1"/>
    <property type="match status" value="1"/>
</dbReference>
<dbReference type="InterPro" id="IPR029065">
    <property type="entry name" value="Enolase_C-like"/>
</dbReference>
<proteinExistence type="inferred from homology"/>
<dbReference type="HAMAP" id="MF_01289">
    <property type="entry name" value="Galacton_dehydrat"/>
    <property type="match status" value="1"/>
</dbReference>
<feature type="binding site" evidence="4">
    <location>
        <position position="242"/>
    </location>
    <ligand>
        <name>Mg(2+)</name>
        <dbReference type="ChEBI" id="CHEBI:18420"/>
    </ligand>
</feature>
<keyword evidence="2 4" id="KW-0460">Magnesium</keyword>
<evidence type="ECO:0000256" key="3">
    <source>
        <dbReference type="ARBA" id="ARBA00023239"/>
    </source>
</evidence>
<dbReference type="InterPro" id="IPR018110">
    <property type="entry name" value="Mandel_Rmase/mucon_lact_enz_CS"/>
</dbReference>
<dbReference type="SMART" id="SM00922">
    <property type="entry name" value="MR_MLE"/>
    <property type="match status" value="1"/>
</dbReference>
<feature type="site" description="Increases basicity of active site His" evidence="4">
    <location>
        <position position="265"/>
    </location>
</feature>
<dbReference type="EC" id="4.2.1.6" evidence="4"/>
<dbReference type="EMBL" id="CP085043">
    <property type="protein sequence ID" value="UZF16589.1"/>
    <property type="molecule type" value="Genomic_DNA"/>
</dbReference>
<accession>A0ABY6NHN5</accession>
<dbReference type="SFLD" id="SFLDG00179">
    <property type="entry name" value="mandelate_racemase"/>
    <property type="match status" value="1"/>
</dbReference>
<evidence type="ECO:0000256" key="2">
    <source>
        <dbReference type="ARBA" id="ARBA00022842"/>
    </source>
</evidence>
<feature type="binding site" evidence="4">
    <location>
        <position position="190"/>
    </location>
    <ligand>
        <name>Mg(2+)</name>
        <dbReference type="ChEBI" id="CHEBI:18420"/>
    </ligand>
</feature>
<comment type="pathway">
    <text evidence="4">Carbohydrate acid metabolism; D-galactonate degradation; D-glyceraldehyde 3-phosphate and pyruvate from D-galactonate: step 1/3.</text>
</comment>
<dbReference type="CDD" id="cd03325">
    <property type="entry name" value="D-galactonate_dehydratase"/>
    <property type="match status" value="1"/>
</dbReference>
<dbReference type="Gene3D" id="3.20.20.120">
    <property type="entry name" value="Enolase-like C-terminal domain"/>
    <property type="match status" value="1"/>
</dbReference>
<gene>
    <name evidence="4 6" type="primary">dgoD</name>
    <name evidence="6" type="ORF">LH706_04300</name>
</gene>
<protein>
    <recommendedName>
        <fullName evidence="4">D-galactonate dehydratase</fullName>
        <shortName evidence="4">GalD</shortName>
        <ecNumber evidence="4">4.2.1.6</ecNumber>
    </recommendedName>
</protein>
<keyword evidence="1 4" id="KW-0479">Metal-binding</keyword>
<feature type="binding site" evidence="4">
    <location>
        <position position="216"/>
    </location>
    <ligand>
        <name>Mg(2+)</name>
        <dbReference type="ChEBI" id="CHEBI:18420"/>
    </ligand>
</feature>
<dbReference type="InterPro" id="IPR013342">
    <property type="entry name" value="Mandelate_racemase_C"/>
</dbReference>
<comment type="function">
    <text evidence="4">Catalyzes the dehydration of D-galactonate to 2-keto-3-deoxy-D-galactonate.</text>
</comment>
<comment type="miscellaneous">
    <text evidence="4">Reaction proceeds via an anti dehydration.</text>
</comment>
<dbReference type="InterPro" id="IPR023592">
    <property type="entry name" value="Galactonate_deHydtase"/>
</dbReference>
<feature type="domain" description="Mandelate racemase/muconate lactonizing enzyme C-terminal" evidence="5">
    <location>
        <begin position="132"/>
        <end position="237"/>
    </location>
</feature>
<comment type="similarity">
    <text evidence="4">Belongs to the mandelate racemase/muconate lactonizing enzyme family. GalD subfamily.</text>
</comment>
<feature type="site" description="Transition state stabilizer" evidence="4">
    <location>
        <position position="317"/>
    </location>
</feature>
<comment type="catalytic activity">
    <reaction evidence="4">
        <text>D-galactonate = 2-dehydro-3-deoxy-D-galactonate + H2O</text>
        <dbReference type="Rhea" id="RHEA:18649"/>
        <dbReference type="ChEBI" id="CHEBI:12931"/>
        <dbReference type="ChEBI" id="CHEBI:15377"/>
        <dbReference type="ChEBI" id="CHEBI:57989"/>
        <dbReference type="EC" id="4.2.1.6"/>
    </reaction>
</comment>
<keyword evidence="3 4" id="KW-0456">Lyase</keyword>
<dbReference type="Gene3D" id="3.30.390.10">
    <property type="entry name" value="Enolase-like, N-terminal domain"/>
    <property type="match status" value="1"/>
</dbReference>
<dbReference type="SUPFAM" id="SSF51604">
    <property type="entry name" value="Enolase C-terminal domain-like"/>
    <property type="match status" value="1"/>
</dbReference>
<feature type="active site" description="Proton donor/acceptor" evidence="4">
    <location>
        <position position="292"/>
    </location>
</feature>
<dbReference type="PROSITE" id="PS00909">
    <property type="entry name" value="MR_MLE_2"/>
    <property type="match status" value="1"/>
</dbReference>
<dbReference type="InterPro" id="IPR034593">
    <property type="entry name" value="DgoD-like"/>
</dbReference>
<sequence length="389" mass="42883">MRPHHPPMKITRLTTYRLPPRWMFLKIETDEGVAGWGEPVIEGRARTVEAAVHELADYLVGQDPRRINDLWQTLYRGGFYRGGPILMSAIAGIDQALWDIKGKVLGVPVYELLGGLVRDRMRTYSWVGGDRPADVIAGMKALQAGGFDHFKLNGCEEMGIIDSARAVDAAVARVAEIRAAFGNTVEFGLDFHGRVSAPMAKVLIRALEPYRPLFIEEPVLAEQAESYARLAAQTHLPIAAGERMFSRFEFKRVLEAGGLAILQPDLSHAGGITECLKIAGMAEAYDVALAPHCPLGPIALAACLHIDFVSWNATLQEQSMGIHYNQGAELLDYVRNKADFALEGGYIRPPRLPGLGVDIDEALVIERSRSAPDWRNPVWRHADGSVAEW</sequence>